<evidence type="ECO:0000256" key="1">
    <source>
        <dbReference type="SAM" id="MobiDB-lite"/>
    </source>
</evidence>
<sequence length="81" mass="9241">MNAYGADLVEFQTVVVQTLICTISTKTRCFVTGVSPGDITVALLDLLILWTERRMRFQIQKENDHEPTSCDDRKPTPISRR</sequence>
<dbReference type="AlphaFoldDB" id="A0A8X6QSD2"/>
<reference evidence="2" key="1">
    <citation type="submission" date="2020-08" db="EMBL/GenBank/DDBJ databases">
        <title>Multicomponent nature underlies the extraordinary mechanical properties of spider dragline silk.</title>
        <authorList>
            <person name="Kono N."/>
            <person name="Nakamura H."/>
            <person name="Mori M."/>
            <person name="Yoshida Y."/>
            <person name="Ohtoshi R."/>
            <person name="Malay A.D."/>
            <person name="Moran D.A.P."/>
            <person name="Tomita M."/>
            <person name="Numata K."/>
            <person name="Arakawa K."/>
        </authorList>
    </citation>
    <scope>NUCLEOTIDE SEQUENCE</scope>
</reference>
<accession>A0A8X6QSD2</accession>
<proteinExistence type="predicted"/>
<dbReference type="EMBL" id="BMAW01132101">
    <property type="protein sequence ID" value="GFU41975.1"/>
    <property type="molecule type" value="Genomic_DNA"/>
</dbReference>
<keyword evidence="3" id="KW-1185">Reference proteome</keyword>
<organism evidence="2 3">
    <name type="scientific">Nephila pilipes</name>
    <name type="common">Giant wood spider</name>
    <name type="synonym">Nephila maculata</name>
    <dbReference type="NCBI Taxonomy" id="299642"/>
    <lineage>
        <taxon>Eukaryota</taxon>
        <taxon>Metazoa</taxon>
        <taxon>Ecdysozoa</taxon>
        <taxon>Arthropoda</taxon>
        <taxon>Chelicerata</taxon>
        <taxon>Arachnida</taxon>
        <taxon>Araneae</taxon>
        <taxon>Araneomorphae</taxon>
        <taxon>Entelegynae</taxon>
        <taxon>Araneoidea</taxon>
        <taxon>Nephilidae</taxon>
        <taxon>Nephila</taxon>
    </lineage>
</organism>
<name>A0A8X6QSD2_NEPPI</name>
<dbReference type="Proteomes" id="UP000887013">
    <property type="component" value="Unassembled WGS sequence"/>
</dbReference>
<gene>
    <name evidence="2" type="ORF">NPIL_588141</name>
</gene>
<feature type="region of interest" description="Disordered" evidence="1">
    <location>
        <begin position="60"/>
        <end position="81"/>
    </location>
</feature>
<feature type="compositionally biased region" description="Basic and acidic residues" evidence="1">
    <location>
        <begin position="60"/>
        <end position="75"/>
    </location>
</feature>
<evidence type="ECO:0000313" key="3">
    <source>
        <dbReference type="Proteomes" id="UP000887013"/>
    </source>
</evidence>
<evidence type="ECO:0000313" key="2">
    <source>
        <dbReference type="EMBL" id="GFU41975.1"/>
    </source>
</evidence>
<protein>
    <submittedName>
        <fullName evidence="2">Uncharacterized protein</fullName>
    </submittedName>
</protein>
<comment type="caution">
    <text evidence="2">The sequence shown here is derived from an EMBL/GenBank/DDBJ whole genome shotgun (WGS) entry which is preliminary data.</text>
</comment>